<sequence>ARLDAMATLATLPEKLIQIGYKILNGEKLSRADQYYRMRQKARLRPKLKYSYHISDREERWILQLYHEDICVHKIATAMGRTDHTILRVLATHQLPSRRKLLAKERDERIRHTYFVDGKGTARISRELGYSYETIYKAIR</sequence>
<evidence type="ECO:0008006" key="2">
    <source>
        <dbReference type="Google" id="ProtNLM"/>
    </source>
</evidence>
<organism evidence="1">
    <name type="scientific">marine sediment metagenome</name>
    <dbReference type="NCBI Taxonomy" id="412755"/>
    <lineage>
        <taxon>unclassified sequences</taxon>
        <taxon>metagenomes</taxon>
        <taxon>ecological metagenomes</taxon>
    </lineage>
</organism>
<protein>
    <recommendedName>
        <fullName evidence="2">Transposase IS30-like HTH domain-containing protein</fullName>
    </recommendedName>
</protein>
<name>X1TWZ6_9ZZZZ</name>
<feature type="non-terminal residue" evidence="1">
    <location>
        <position position="1"/>
    </location>
</feature>
<dbReference type="AlphaFoldDB" id="X1TWZ6"/>
<accession>X1TWZ6</accession>
<proteinExistence type="predicted"/>
<dbReference type="EMBL" id="BARW01021794">
    <property type="protein sequence ID" value="GAI92080.1"/>
    <property type="molecule type" value="Genomic_DNA"/>
</dbReference>
<gene>
    <name evidence="1" type="ORF">S12H4_36550</name>
</gene>
<comment type="caution">
    <text evidence="1">The sequence shown here is derived from an EMBL/GenBank/DDBJ whole genome shotgun (WGS) entry which is preliminary data.</text>
</comment>
<evidence type="ECO:0000313" key="1">
    <source>
        <dbReference type="EMBL" id="GAI92080.1"/>
    </source>
</evidence>
<reference evidence="1" key="1">
    <citation type="journal article" date="2014" name="Front. Microbiol.">
        <title>High frequency of phylogenetically diverse reductive dehalogenase-homologous genes in deep subseafloor sedimentary metagenomes.</title>
        <authorList>
            <person name="Kawai M."/>
            <person name="Futagami T."/>
            <person name="Toyoda A."/>
            <person name="Takaki Y."/>
            <person name="Nishi S."/>
            <person name="Hori S."/>
            <person name="Arai W."/>
            <person name="Tsubouchi T."/>
            <person name="Morono Y."/>
            <person name="Uchiyama I."/>
            <person name="Ito T."/>
            <person name="Fujiyama A."/>
            <person name="Inagaki F."/>
            <person name="Takami H."/>
        </authorList>
    </citation>
    <scope>NUCLEOTIDE SEQUENCE</scope>
    <source>
        <strain evidence="1">Expedition CK06-06</strain>
    </source>
</reference>